<dbReference type="PANTHER" id="PTHR16055:SF2">
    <property type="entry name" value="INTEGRATOR COMPLEX SUBUNIT 10"/>
    <property type="match status" value="1"/>
</dbReference>
<keyword evidence="4" id="KW-0539">Nucleus</keyword>
<gene>
    <name evidence="5" type="primary">INTS10_0</name>
    <name evidence="5" type="ORF">GWK47_019115</name>
</gene>
<protein>
    <recommendedName>
        <fullName evidence="3">Integrator complex subunit 10</fullName>
    </recommendedName>
</protein>
<accession>A0A8J4XQ53</accession>
<evidence type="ECO:0000313" key="5">
    <source>
        <dbReference type="EMBL" id="KAG0712146.1"/>
    </source>
</evidence>
<dbReference type="InterPro" id="IPR026164">
    <property type="entry name" value="Int_cplx_su10"/>
</dbReference>
<dbReference type="OrthoDB" id="18145at2759"/>
<evidence type="ECO:0000256" key="2">
    <source>
        <dbReference type="ARBA" id="ARBA00010391"/>
    </source>
</evidence>
<dbReference type="Proteomes" id="UP000770661">
    <property type="component" value="Unassembled WGS sequence"/>
</dbReference>
<evidence type="ECO:0000313" key="6">
    <source>
        <dbReference type="Proteomes" id="UP000770661"/>
    </source>
</evidence>
<comment type="caution">
    <text evidence="5">The sequence shown here is derived from an EMBL/GenBank/DDBJ whole genome shotgun (WGS) entry which is preliminary data.</text>
</comment>
<dbReference type="GO" id="GO:0016180">
    <property type="term" value="P:snRNA processing"/>
    <property type="evidence" value="ECO:0007669"/>
    <property type="project" value="InterPro"/>
</dbReference>
<dbReference type="GO" id="GO:0032039">
    <property type="term" value="C:integrator complex"/>
    <property type="evidence" value="ECO:0007669"/>
    <property type="project" value="InterPro"/>
</dbReference>
<dbReference type="AlphaFoldDB" id="A0A8J4XQ53"/>
<evidence type="ECO:0000256" key="3">
    <source>
        <dbReference type="ARBA" id="ARBA00016811"/>
    </source>
</evidence>
<dbReference type="PANTHER" id="PTHR16055">
    <property type="entry name" value="INTEGRATOR COMPLEX SUBUNIT 10"/>
    <property type="match status" value="1"/>
</dbReference>
<sequence>MVASAAERSQDTMTRCRLMLLLTTTFPETTTHHGLQLVESLITAEKHCPGPLNPFRRMLVCDLLPRLLQTQGLEVRPKTLHNLLSRAIEFYITYVTTPSRVLQPHVNLMM</sequence>
<proteinExistence type="inferred from homology"/>
<dbReference type="Pfam" id="PF21045">
    <property type="entry name" value="INT10"/>
    <property type="match status" value="1"/>
</dbReference>
<evidence type="ECO:0000256" key="4">
    <source>
        <dbReference type="ARBA" id="ARBA00023242"/>
    </source>
</evidence>
<name>A0A8J4XQ53_CHIOP</name>
<organism evidence="5 6">
    <name type="scientific">Chionoecetes opilio</name>
    <name type="common">Atlantic snow crab</name>
    <name type="synonym">Cancer opilio</name>
    <dbReference type="NCBI Taxonomy" id="41210"/>
    <lineage>
        <taxon>Eukaryota</taxon>
        <taxon>Metazoa</taxon>
        <taxon>Ecdysozoa</taxon>
        <taxon>Arthropoda</taxon>
        <taxon>Crustacea</taxon>
        <taxon>Multicrustacea</taxon>
        <taxon>Malacostraca</taxon>
        <taxon>Eumalacostraca</taxon>
        <taxon>Eucarida</taxon>
        <taxon>Decapoda</taxon>
        <taxon>Pleocyemata</taxon>
        <taxon>Brachyura</taxon>
        <taxon>Eubrachyura</taxon>
        <taxon>Majoidea</taxon>
        <taxon>Majidae</taxon>
        <taxon>Chionoecetes</taxon>
    </lineage>
</organism>
<keyword evidence="6" id="KW-1185">Reference proteome</keyword>
<evidence type="ECO:0000256" key="1">
    <source>
        <dbReference type="ARBA" id="ARBA00004123"/>
    </source>
</evidence>
<comment type="subcellular location">
    <subcellularLocation>
        <location evidence="1">Nucleus</location>
    </subcellularLocation>
</comment>
<reference evidence="5" key="1">
    <citation type="submission" date="2020-07" db="EMBL/GenBank/DDBJ databases">
        <title>The High-quality genome of the commercially important snow crab, Chionoecetes opilio.</title>
        <authorList>
            <person name="Jeong J.-H."/>
            <person name="Ryu S."/>
        </authorList>
    </citation>
    <scope>NUCLEOTIDE SEQUENCE</scope>
    <source>
        <strain evidence="5">MADBK_172401_WGS</strain>
        <tissue evidence="5">Digestive gland</tissue>
    </source>
</reference>
<comment type="similarity">
    <text evidence="2">Belongs to the Integrator subunit 10 family.</text>
</comment>
<dbReference type="EMBL" id="JACEEZ010022692">
    <property type="protein sequence ID" value="KAG0712146.1"/>
    <property type="molecule type" value="Genomic_DNA"/>
</dbReference>